<accession>A0A1D8GBK9</accession>
<dbReference type="Gene3D" id="3.30.420.10">
    <property type="entry name" value="Ribonuclease H-like superfamily/Ribonuclease H"/>
    <property type="match status" value="1"/>
</dbReference>
<reference evidence="1 2" key="1">
    <citation type="submission" date="2016-09" db="EMBL/GenBank/DDBJ databases">
        <title>Genomic analysis reveals versatility of anaerobic energy metabolism of Geosporobacter ferrireducens IRF9 of phylum Firmicutes.</title>
        <authorList>
            <person name="Kim S.-J."/>
        </authorList>
    </citation>
    <scope>NUCLEOTIDE SEQUENCE [LARGE SCALE GENOMIC DNA]</scope>
    <source>
        <strain evidence="1 2">IRF9</strain>
    </source>
</reference>
<dbReference type="InterPro" id="IPR036397">
    <property type="entry name" value="RNaseH_sf"/>
</dbReference>
<dbReference type="RefSeq" id="WP_069973850.1">
    <property type="nucleotide sequence ID" value="NZ_CP017269.1"/>
</dbReference>
<evidence type="ECO:0000313" key="2">
    <source>
        <dbReference type="Proteomes" id="UP000095743"/>
    </source>
</evidence>
<organism evidence="1 2">
    <name type="scientific">Geosporobacter ferrireducens</name>
    <dbReference type="NCBI Taxonomy" id="1424294"/>
    <lineage>
        <taxon>Bacteria</taxon>
        <taxon>Bacillati</taxon>
        <taxon>Bacillota</taxon>
        <taxon>Clostridia</taxon>
        <taxon>Peptostreptococcales</taxon>
        <taxon>Thermotaleaceae</taxon>
        <taxon>Geosporobacter</taxon>
    </lineage>
</organism>
<dbReference type="EMBL" id="CP017269">
    <property type="protein sequence ID" value="AOT68297.1"/>
    <property type="molecule type" value="Genomic_DNA"/>
</dbReference>
<evidence type="ECO:0008006" key="3">
    <source>
        <dbReference type="Google" id="ProtNLM"/>
    </source>
</evidence>
<name>A0A1D8GBK9_9FIRM</name>
<dbReference type="GO" id="GO:0003676">
    <property type="term" value="F:nucleic acid binding"/>
    <property type="evidence" value="ECO:0007669"/>
    <property type="project" value="InterPro"/>
</dbReference>
<proteinExistence type="predicted"/>
<sequence length="93" mass="10598">MNIRCFFDASFHGEQKKAVIAILIKRTNDKLILKSLKVIQSHNNVEAEFRAINKLISYIIDKQEKGFIPTSLNISIYGDNEGITQANKILIHL</sequence>
<dbReference type="Proteomes" id="UP000095743">
    <property type="component" value="Chromosome"/>
</dbReference>
<evidence type="ECO:0000313" key="1">
    <source>
        <dbReference type="EMBL" id="AOT68297.1"/>
    </source>
</evidence>
<dbReference type="AlphaFoldDB" id="A0A1D8GBK9"/>
<dbReference type="KEGG" id="gfe:Gferi_01050"/>
<protein>
    <recommendedName>
        <fullName evidence="3">RNase H type-1 domain-containing protein</fullName>
    </recommendedName>
</protein>
<keyword evidence="2" id="KW-1185">Reference proteome</keyword>
<dbReference type="OrthoDB" id="9845482at2"/>
<gene>
    <name evidence="1" type="ORF">Gferi_01050</name>
</gene>